<dbReference type="GO" id="GO:0016491">
    <property type="term" value="F:oxidoreductase activity"/>
    <property type="evidence" value="ECO:0007669"/>
    <property type="project" value="UniProtKB-KW"/>
</dbReference>
<keyword evidence="3" id="KW-1133">Transmembrane helix</keyword>
<dbReference type="PROSITE" id="PS00080">
    <property type="entry name" value="MULTICOPPER_OXIDASE2"/>
    <property type="match status" value="1"/>
</dbReference>
<evidence type="ECO:0000313" key="6">
    <source>
        <dbReference type="EMBL" id="NNH74921.1"/>
    </source>
</evidence>
<dbReference type="Gene3D" id="2.60.40.420">
    <property type="entry name" value="Cupredoxins - blue copper proteins"/>
    <property type="match status" value="3"/>
</dbReference>
<dbReference type="EMBL" id="JABELX010000017">
    <property type="protein sequence ID" value="NNH74921.1"/>
    <property type="molecule type" value="Genomic_DNA"/>
</dbReference>
<keyword evidence="1" id="KW-0479">Metal-binding</keyword>
<reference evidence="6 7" key="1">
    <citation type="submission" date="2020-05" db="EMBL/GenBank/DDBJ databases">
        <title>MicrobeNet Type strains.</title>
        <authorList>
            <person name="Nicholson A.C."/>
        </authorList>
    </citation>
    <scope>NUCLEOTIDE SEQUENCE [LARGE SCALE GENOMIC DNA]</scope>
    <source>
        <strain evidence="6 7">JCM 3224</strain>
    </source>
</reference>
<dbReference type="PANTHER" id="PTHR11709">
    <property type="entry name" value="MULTI-COPPER OXIDASE"/>
    <property type="match status" value="1"/>
</dbReference>
<evidence type="ECO:0000256" key="2">
    <source>
        <dbReference type="ARBA" id="ARBA00023002"/>
    </source>
</evidence>
<keyword evidence="3" id="KW-0472">Membrane</keyword>
<comment type="caution">
    <text evidence="6">The sequence shown here is derived from an EMBL/GenBank/DDBJ whole genome shotgun (WGS) entry which is preliminary data.</text>
</comment>
<accession>A0A849CJS3</accession>
<feature type="transmembrane region" description="Helical" evidence="3">
    <location>
        <begin position="69"/>
        <end position="92"/>
    </location>
</feature>
<evidence type="ECO:0000259" key="5">
    <source>
        <dbReference type="Pfam" id="PF07732"/>
    </source>
</evidence>
<dbReference type="InterPro" id="IPR011706">
    <property type="entry name" value="Cu-oxidase_C"/>
</dbReference>
<dbReference type="InterPro" id="IPR011707">
    <property type="entry name" value="Cu-oxidase-like_N"/>
</dbReference>
<organism evidence="6 7">
    <name type="scientific">Nocardia uniformis</name>
    <dbReference type="NCBI Taxonomy" id="53432"/>
    <lineage>
        <taxon>Bacteria</taxon>
        <taxon>Bacillati</taxon>
        <taxon>Actinomycetota</taxon>
        <taxon>Actinomycetes</taxon>
        <taxon>Mycobacteriales</taxon>
        <taxon>Nocardiaceae</taxon>
        <taxon>Nocardia</taxon>
    </lineage>
</organism>
<feature type="transmembrane region" description="Helical" evidence="3">
    <location>
        <begin position="38"/>
        <end position="63"/>
    </location>
</feature>
<dbReference type="GO" id="GO:0005507">
    <property type="term" value="F:copper ion binding"/>
    <property type="evidence" value="ECO:0007669"/>
    <property type="project" value="InterPro"/>
</dbReference>
<dbReference type="AlphaFoldDB" id="A0A849CJS3"/>
<evidence type="ECO:0000256" key="3">
    <source>
        <dbReference type="SAM" id="Phobius"/>
    </source>
</evidence>
<dbReference type="InterPro" id="IPR045087">
    <property type="entry name" value="Cu-oxidase_fam"/>
</dbReference>
<sequence length="655" mass="69764">MTTATWILLDHGVALLTVIVWFAAGVTLSLRCVRLARVLLVAALLVTSARAVSVAVLAGRGWWFVQEKVLLGLPMIGVAALAATVITGPRLLARVEAARQPETIDAAGVVALLTAAYAALAGFVVTFLFGYPLTLGTALLTIALVCAGALLTVRVLATSDADEASDIDPTGPEVSRRRFFGFAGGLVVVGAAATGVGLSVRPGASMTDGGGPDPISRTAVSVTDLRCTAAPAPGGVRREYVLEARKATLRSESGHDIDAWTFDGTVPGPPITAVRGDLIEVTLVNHDIDDGVTLHWHGYDVPCGEDGAPGVTQDVVRPGGEFVYRFRADQAGTYWYHTHHASHLGVRRGLYGTLVVKPRTENHTEQLDLTLPVHTFDGIATIAGGLEHLAPAGTTVRLRIINTDSDPHRFALAGTAFRVAAVDGRDLERPGEISRIGLRLPASGRYDLVFDMPSTPVALILDDHAPTVWLRPRSDAPDTEPSTSGTASWPELDLLTYGTSVPVALRTATADRHFTLVLDRGVAMVDGTPAYAQTVNGRGHPSIPDQLVDEGDIVRFTVVNRSLETHPWHLHGHPVLILSRDGTASSGSPLWVDTFDVRPGQVWEVAFRASNPGIWMNHCHNLPHAHQGMMLQLRYDGVTSPFDGMHAVGASHNHP</sequence>
<keyword evidence="7" id="KW-1185">Reference proteome</keyword>
<keyword evidence="3" id="KW-0812">Transmembrane</keyword>
<evidence type="ECO:0000256" key="1">
    <source>
        <dbReference type="ARBA" id="ARBA00022723"/>
    </source>
</evidence>
<dbReference type="Pfam" id="PF07731">
    <property type="entry name" value="Cu-oxidase_2"/>
    <property type="match status" value="1"/>
</dbReference>
<dbReference type="InterPro" id="IPR002355">
    <property type="entry name" value="Cu_oxidase_Cu_BS"/>
</dbReference>
<feature type="transmembrane region" description="Helical" evidence="3">
    <location>
        <begin position="178"/>
        <end position="198"/>
    </location>
</feature>
<dbReference type="Pfam" id="PF07732">
    <property type="entry name" value="Cu-oxidase_3"/>
    <property type="match status" value="1"/>
</dbReference>
<gene>
    <name evidence="6" type="ORF">HLB23_34585</name>
</gene>
<evidence type="ECO:0000313" key="7">
    <source>
        <dbReference type="Proteomes" id="UP000586827"/>
    </source>
</evidence>
<feature type="transmembrane region" description="Helical" evidence="3">
    <location>
        <begin position="135"/>
        <end position="157"/>
    </location>
</feature>
<dbReference type="Proteomes" id="UP000586827">
    <property type="component" value="Unassembled WGS sequence"/>
</dbReference>
<dbReference type="InterPro" id="IPR008972">
    <property type="entry name" value="Cupredoxin"/>
</dbReference>
<dbReference type="CDD" id="cd04202">
    <property type="entry name" value="CuRO_D2_2dMcoN_like"/>
    <property type="match status" value="1"/>
</dbReference>
<feature type="domain" description="Plastocyanin-like" evidence="4">
    <location>
        <begin position="536"/>
        <end position="635"/>
    </location>
</feature>
<feature type="transmembrane region" description="Helical" evidence="3">
    <location>
        <begin position="6"/>
        <end position="26"/>
    </location>
</feature>
<feature type="transmembrane region" description="Helical" evidence="3">
    <location>
        <begin position="104"/>
        <end position="129"/>
    </location>
</feature>
<name>A0A849CJS3_9NOCA</name>
<dbReference type="RefSeq" id="WP_067527964.1">
    <property type="nucleotide sequence ID" value="NZ_JABELX010000017.1"/>
</dbReference>
<protein>
    <submittedName>
        <fullName evidence="6">Multicopper oxidase family protein</fullName>
    </submittedName>
</protein>
<dbReference type="PANTHER" id="PTHR11709:SF482">
    <property type="entry name" value="COPPER-CONTAINING NITRITE REDUCTASE"/>
    <property type="match status" value="1"/>
</dbReference>
<proteinExistence type="predicted"/>
<keyword evidence="2" id="KW-0560">Oxidoreductase</keyword>
<feature type="domain" description="Plastocyanin-like" evidence="5">
    <location>
        <begin position="250"/>
        <end position="360"/>
    </location>
</feature>
<dbReference type="SUPFAM" id="SSF49503">
    <property type="entry name" value="Cupredoxins"/>
    <property type="match status" value="3"/>
</dbReference>
<evidence type="ECO:0000259" key="4">
    <source>
        <dbReference type="Pfam" id="PF07731"/>
    </source>
</evidence>